<dbReference type="Proteomes" id="UP001187192">
    <property type="component" value="Unassembled WGS sequence"/>
</dbReference>
<dbReference type="EMBL" id="BTGU01000028">
    <property type="protein sequence ID" value="GMN48617.1"/>
    <property type="molecule type" value="Genomic_DNA"/>
</dbReference>
<protein>
    <submittedName>
        <fullName evidence="2">Uncharacterized protein</fullName>
    </submittedName>
</protein>
<organism evidence="2 3">
    <name type="scientific">Ficus carica</name>
    <name type="common">Common fig</name>
    <dbReference type="NCBI Taxonomy" id="3494"/>
    <lineage>
        <taxon>Eukaryota</taxon>
        <taxon>Viridiplantae</taxon>
        <taxon>Streptophyta</taxon>
        <taxon>Embryophyta</taxon>
        <taxon>Tracheophyta</taxon>
        <taxon>Spermatophyta</taxon>
        <taxon>Magnoliopsida</taxon>
        <taxon>eudicotyledons</taxon>
        <taxon>Gunneridae</taxon>
        <taxon>Pentapetalae</taxon>
        <taxon>rosids</taxon>
        <taxon>fabids</taxon>
        <taxon>Rosales</taxon>
        <taxon>Moraceae</taxon>
        <taxon>Ficeae</taxon>
        <taxon>Ficus</taxon>
    </lineage>
</organism>
<evidence type="ECO:0000313" key="2">
    <source>
        <dbReference type="EMBL" id="GMN48617.1"/>
    </source>
</evidence>
<dbReference type="PANTHER" id="PTHR48449:SF1">
    <property type="entry name" value="DUF1985 DOMAIN-CONTAINING PROTEIN"/>
    <property type="match status" value="1"/>
</dbReference>
<evidence type="ECO:0000313" key="3">
    <source>
        <dbReference type="Proteomes" id="UP001187192"/>
    </source>
</evidence>
<reference evidence="2" key="1">
    <citation type="submission" date="2023-07" db="EMBL/GenBank/DDBJ databases">
        <title>draft genome sequence of fig (Ficus carica).</title>
        <authorList>
            <person name="Takahashi T."/>
            <person name="Nishimura K."/>
        </authorList>
    </citation>
    <scope>NUCLEOTIDE SEQUENCE</scope>
</reference>
<dbReference type="PANTHER" id="PTHR48449">
    <property type="entry name" value="DUF1985 DOMAIN-CONTAINING PROTEIN"/>
    <property type="match status" value="1"/>
</dbReference>
<feature type="region of interest" description="Disordered" evidence="1">
    <location>
        <begin position="1"/>
        <end position="46"/>
    </location>
</feature>
<comment type="caution">
    <text evidence="2">The sequence shown here is derived from an EMBL/GenBank/DDBJ whole genome shotgun (WGS) entry which is preliminary data.</text>
</comment>
<dbReference type="AlphaFoldDB" id="A0AA88A8N3"/>
<feature type="compositionally biased region" description="Basic and acidic residues" evidence="1">
    <location>
        <begin position="7"/>
        <end position="18"/>
    </location>
</feature>
<accession>A0AA88A8N3</accession>
<evidence type="ECO:0000256" key="1">
    <source>
        <dbReference type="SAM" id="MobiDB-lite"/>
    </source>
</evidence>
<proteinExistence type="predicted"/>
<keyword evidence="3" id="KW-1185">Reference proteome</keyword>
<sequence length="284" mass="32012">MSTPTKMSEKNTSLEKKPVRVKSTKSSSADKCPKNMKRKHEEVDVKDSKSEEITKFEEYESVKQQPCIQQFMHLGTLGWAGQIFHNIAMRLMSHRGMGDALCFGLGEAVGRFSINEFCLITGLNCVGSTHLPVVESRLITRYFSTLRGVSRENLEVQMSNAKFDNDDDAVKLSLQYIIALMGGNTGCNLPYCGQQDVFEEKTIKKNATVHYSLPGFHHALLVWAFETIPSIATKFTTKYEPAIPRMTSWTTAENVKFNDVVAAFTTLDEDEMVITVMIEWSTRL</sequence>
<gene>
    <name evidence="2" type="ORF">TIFTF001_017792</name>
</gene>
<name>A0AA88A8N3_FICCA</name>